<dbReference type="InterPro" id="IPR043519">
    <property type="entry name" value="NT_sf"/>
</dbReference>
<feature type="domain" description="Poly(A) RNA polymerase mitochondrial-like central palm" evidence="10">
    <location>
        <begin position="280"/>
        <end position="411"/>
    </location>
</feature>
<dbReference type="Pfam" id="PF03828">
    <property type="entry name" value="PAP_assoc"/>
    <property type="match status" value="1"/>
</dbReference>
<feature type="compositionally biased region" description="Basic and acidic residues" evidence="8">
    <location>
        <begin position="1248"/>
        <end position="1257"/>
    </location>
</feature>
<feature type="compositionally biased region" description="Low complexity" evidence="8">
    <location>
        <begin position="789"/>
        <end position="801"/>
    </location>
</feature>
<feature type="compositionally biased region" description="Polar residues" evidence="8">
    <location>
        <begin position="111"/>
        <end position="124"/>
    </location>
</feature>
<feature type="region of interest" description="Disordered" evidence="8">
    <location>
        <begin position="71"/>
        <end position="243"/>
    </location>
</feature>
<dbReference type="GO" id="GO:1990817">
    <property type="term" value="F:poly(A) RNA polymerase activity"/>
    <property type="evidence" value="ECO:0007669"/>
    <property type="project" value="UniProtKB-EC"/>
</dbReference>
<dbReference type="PANTHER" id="PTHR12271">
    <property type="entry name" value="POLY A POLYMERASE CID PAP -RELATED"/>
    <property type="match status" value="1"/>
</dbReference>
<feature type="region of interest" description="Disordered" evidence="8">
    <location>
        <begin position="617"/>
        <end position="653"/>
    </location>
</feature>
<dbReference type="PANTHER" id="PTHR12271:SF113">
    <property type="entry name" value="POLY(A) RNA POLYMERASE CID11"/>
    <property type="match status" value="1"/>
</dbReference>
<dbReference type="GeneID" id="89934940"/>
<feature type="compositionally biased region" description="Polar residues" evidence="8">
    <location>
        <begin position="887"/>
        <end position="900"/>
    </location>
</feature>
<dbReference type="Pfam" id="PF22600">
    <property type="entry name" value="MTPAP-like_central"/>
    <property type="match status" value="1"/>
</dbReference>
<feature type="region of interest" description="Disordered" evidence="8">
    <location>
        <begin position="1124"/>
        <end position="1257"/>
    </location>
</feature>
<dbReference type="SUPFAM" id="SSF81631">
    <property type="entry name" value="PAP/OAS1 substrate-binding domain"/>
    <property type="match status" value="1"/>
</dbReference>
<dbReference type="RefSeq" id="XP_064675362.1">
    <property type="nucleotide sequence ID" value="XM_064810815.1"/>
</dbReference>
<sequence length="1257" mass="137444">MDGQPATAESKHHYQSHPWAGAPASSTTPRGKPASLPEASPNYFTPQLELLPILFPQQIYQDKLLQYNKLVSAGRGGGGGGLQSPAAPPTHSSPQTKSSGRSRSSSKVSNKDNIQTKPGTQSCHGNRAAKPSDIAERAHIKPGKEPSSKMSGKKANEQTAVNGTPTRLPPSSNQNAPHHSTQSSSVPSTPHQHARKFSFESREPSPGATQNHSPRSAYSETNGSVPSLRPLPPRLGGCRFETAVPHSRRRMPYSLGTDRLEKVESEKIKSKLSEEEERKLEADMRKLYDGLLPTEAIEANRRRLVNKLEKLFNDEWPGHDIRVHLFGSSGNLLCSDDSDVDICITTPWKELESVCLIADLLHRHGMERVVCVSSAKVPIVKIWDPELQLACDMNVNNTLALENTRMVRTYVSIDERVRPLAMIVKYWTRRRIVNDAAFGGTLSSYTWICMIIAFLQLREPPVLPALHQRHNLKQPKKDGTLSEFADDIPKLRGFGAKNKDSLAALLFQFFRFYAHEFDYDKYALSIRLGRLLTKTEKKWHIGSNNMLCIEEPFNTMRNLGNTADDTSFRGLHMELRRAFDLIAEGKFEECCEQYVFPKEEERIWQKPAAVPRPILLRSSSHQNGGRGGRAGFRGPRQFHRNGNASRRASSSVPYETNPAFAQAGMPTTLSPGDVLWYQNLLPQELIAVAAQDQSIRFQLYAPQFSQHPALAHAQRIQTGSATDRSRTNSFDNPPLSAPIRPELMYGFGFPIQQSPYFPPGFTTYPSSPASVSAGASGQPEFRRSLHRNAAASDSAVSSGSGTLRSQSQPASRTSMSTSQSSVSHSTSSQGQNGTVPLQSRHINGMPIPSFIPDEATDGEYDDGSSKVLSDSPPPEDDGPRYIGYYVNDQTNPSRQANGLPNASLAFGDLSLRTEGRRRLSTDQLPQSVLDRRMRRTSRSPSPMGHARAFSVGVNSAPLPSAPFPQANGNSSSKPLVVNGTVSKSSSTPGCSRVPPAAEAPALDEVHHDNPLHIHQGLSPSSSWSDHHFPNPSSGAEPAAPAALDRPVIVNGSSTNRSPSGMSNMFEASFQQRVAMGAGFHFPYSAVLGDPSAMTGLSRLHTRQLAPLDLATGDYAVHQDMPHLSPVYENRTPSPTMVRKIESPTGGQSPTRLGSTKDYRTDPSKAVQKSGGIKPPPTGPSVRQHDAISRSPVQDQRINGLIRENGHVRAAKSQTESFSSGWQKSKPRKKGVADLKHASNGFSQSEQLPKNEADRKGG</sequence>
<evidence type="ECO:0000259" key="10">
    <source>
        <dbReference type="Pfam" id="PF22600"/>
    </source>
</evidence>
<protein>
    <recommendedName>
        <fullName evidence="4">polynucleotide adenylyltransferase</fullName>
        <ecNumber evidence="4">2.7.7.19</ecNumber>
    </recommendedName>
</protein>
<dbReference type="Proteomes" id="UP001302812">
    <property type="component" value="Unassembled WGS sequence"/>
</dbReference>
<dbReference type="CDD" id="cd05402">
    <property type="entry name" value="NT_PAP_TUTase"/>
    <property type="match status" value="1"/>
</dbReference>
<keyword evidence="5" id="KW-0808">Transferase</keyword>
<feature type="compositionally biased region" description="Polar residues" evidence="8">
    <location>
        <begin position="1211"/>
        <end position="1222"/>
    </location>
</feature>
<evidence type="ECO:0000256" key="6">
    <source>
        <dbReference type="ARBA" id="ARBA00022723"/>
    </source>
</evidence>
<comment type="caution">
    <text evidence="11">The sequence shown here is derived from an EMBL/GenBank/DDBJ whole genome shotgun (WGS) entry which is preliminary data.</text>
</comment>
<dbReference type="GO" id="GO:0046872">
    <property type="term" value="F:metal ion binding"/>
    <property type="evidence" value="ECO:0007669"/>
    <property type="project" value="UniProtKB-KW"/>
</dbReference>
<keyword evidence="6" id="KW-0479">Metal-binding</keyword>
<name>A0AAN6TNP5_9PEZI</name>
<evidence type="ECO:0000256" key="8">
    <source>
        <dbReference type="SAM" id="MobiDB-lite"/>
    </source>
</evidence>
<keyword evidence="7" id="KW-0460">Magnesium</keyword>
<accession>A0AAN6TNP5</accession>
<organism evidence="11 12">
    <name type="scientific">Canariomyces notabilis</name>
    <dbReference type="NCBI Taxonomy" id="2074819"/>
    <lineage>
        <taxon>Eukaryota</taxon>
        <taxon>Fungi</taxon>
        <taxon>Dikarya</taxon>
        <taxon>Ascomycota</taxon>
        <taxon>Pezizomycotina</taxon>
        <taxon>Sordariomycetes</taxon>
        <taxon>Sordariomycetidae</taxon>
        <taxon>Sordariales</taxon>
        <taxon>Chaetomiaceae</taxon>
        <taxon>Canariomyces</taxon>
    </lineage>
</organism>
<reference evidence="11" key="2">
    <citation type="submission" date="2023-05" db="EMBL/GenBank/DDBJ databases">
        <authorList>
            <consortium name="Lawrence Berkeley National Laboratory"/>
            <person name="Steindorff A."/>
            <person name="Hensen N."/>
            <person name="Bonometti L."/>
            <person name="Westerberg I."/>
            <person name="Brannstrom I.O."/>
            <person name="Guillou S."/>
            <person name="Cros-Aarteil S."/>
            <person name="Calhoun S."/>
            <person name="Haridas S."/>
            <person name="Kuo A."/>
            <person name="Mondo S."/>
            <person name="Pangilinan J."/>
            <person name="Riley R."/>
            <person name="Labutti K."/>
            <person name="Andreopoulos B."/>
            <person name="Lipzen A."/>
            <person name="Chen C."/>
            <person name="Yanf M."/>
            <person name="Daum C."/>
            <person name="Ng V."/>
            <person name="Clum A."/>
            <person name="Ohm R."/>
            <person name="Martin F."/>
            <person name="Silar P."/>
            <person name="Natvig D."/>
            <person name="Lalanne C."/>
            <person name="Gautier V."/>
            <person name="Ament-Velasquez S.L."/>
            <person name="Kruys A."/>
            <person name="Hutchinson M.I."/>
            <person name="Powell A.J."/>
            <person name="Barry K."/>
            <person name="Miller A.N."/>
            <person name="Grigoriev I.V."/>
            <person name="Debuchy R."/>
            <person name="Gladieux P."/>
            <person name="Thoren M.H."/>
            <person name="Johannesson H."/>
        </authorList>
    </citation>
    <scope>NUCLEOTIDE SEQUENCE</scope>
    <source>
        <strain evidence="11">CBS 508.74</strain>
    </source>
</reference>
<feature type="compositionally biased region" description="Basic and acidic residues" evidence="8">
    <location>
        <begin position="133"/>
        <end position="147"/>
    </location>
</feature>
<evidence type="ECO:0000259" key="9">
    <source>
        <dbReference type="Pfam" id="PF03828"/>
    </source>
</evidence>
<dbReference type="Gene3D" id="1.10.1410.10">
    <property type="match status" value="1"/>
</dbReference>
<evidence type="ECO:0000256" key="3">
    <source>
        <dbReference type="ARBA" id="ARBA00008593"/>
    </source>
</evidence>
<dbReference type="InterPro" id="IPR054708">
    <property type="entry name" value="MTPAP-like_central"/>
</dbReference>
<dbReference type="Gene3D" id="3.30.460.10">
    <property type="entry name" value="Beta Polymerase, domain 2"/>
    <property type="match status" value="1"/>
</dbReference>
<feature type="compositionally biased region" description="Polar residues" evidence="8">
    <location>
        <begin position="207"/>
        <end position="225"/>
    </location>
</feature>
<feature type="compositionally biased region" description="Polar residues" evidence="8">
    <location>
        <begin position="1144"/>
        <end position="1153"/>
    </location>
</feature>
<dbReference type="InterPro" id="IPR002058">
    <property type="entry name" value="PAP_assoc"/>
</dbReference>
<feature type="compositionally biased region" description="Polar residues" evidence="8">
    <location>
        <begin position="157"/>
        <end position="191"/>
    </location>
</feature>
<evidence type="ECO:0000256" key="2">
    <source>
        <dbReference type="ARBA" id="ARBA00001946"/>
    </source>
</evidence>
<evidence type="ECO:0000256" key="4">
    <source>
        <dbReference type="ARBA" id="ARBA00012388"/>
    </source>
</evidence>
<dbReference type="GO" id="GO:0031123">
    <property type="term" value="P:RNA 3'-end processing"/>
    <property type="evidence" value="ECO:0007669"/>
    <property type="project" value="TreeGrafter"/>
</dbReference>
<dbReference type="EC" id="2.7.7.19" evidence="4"/>
<feature type="compositionally biased region" description="Polar residues" evidence="8">
    <location>
        <begin position="715"/>
        <end position="731"/>
    </location>
</feature>
<evidence type="ECO:0000313" key="12">
    <source>
        <dbReference type="Proteomes" id="UP001302812"/>
    </source>
</evidence>
<feature type="compositionally biased region" description="Low complexity" evidence="8">
    <location>
        <begin position="92"/>
        <end position="108"/>
    </location>
</feature>
<dbReference type="EMBL" id="MU853332">
    <property type="protein sequence ID" value="KAK4117792.1"/>
    <property type="molecule type" value="Genomic_DNA"/>
</dbReference>
<comment type="similarity">
    <text evidence="3">Belongs to the DNA polymerase type-B-like family.</text>
</comment>
<evidence type="ECO:0000256" key="5">
    <source>
        <dbReference type="ARBA" id="ARBA00022679"/>
    </source>
</evidence>
<keyword evidence="12" id="KW-1185">Reference proteome</keyword>
<dbReference type="GO" id="GO:0010605">
    <property type="term" value="P:negative regulation of macromolecule metabolic process"/>
    <property type="evidence" value="ECO:0007669"/>
    <property type="project" value="UniProtKB-ARBA"/>
</dbReference>
<feature type="domain" description="PAP-associated" evidence="9">
    <location>
        <begin position="501"/>
        <end position="555"/>
    </location>
</feature>
<proteinExistence type="inferred from homology"/>
<dbReference type="SUPFAM" id="SSF81301">
    <property type="entry name" value="Nucleotidyltransferase"/>
    <property type="match status" value="1"/>
</dbReference>
<evidence type="ECO:0000256" key="1">
    <source>
        <dbReference type="ARBA" id="ARBA00001936"/>
    </source>
</evidence>
<feature type="compositionally biased region" description="Low complexity" evidence="8">
    <location>
        <begin position="811"/>
        <end position="828"/>
    </location>
</feature>
<feature type="region of interest" description="Disordered" evidence="8">
    <location>
        <begin position="1010"/>
        <end position="1039"/>
    </location>
</feature>
<comment type="cofactor">
    <cofactor evidence="2">
        <name>Mg(2+)</name>
        <dbReference type="ChEBI" id="CHEBI:18420"/>
    </cofactor>
</comment>
<dbReference type="AlphaFoldDB" id="A0AAN6TNP5"/>
<feature type="region of interest" description="Disordered" evidence="8">
    <location>
        <begin position="710"/>
        <end position="737"/>
    </location>
</feature>
<evidence type="ECO:0000313" key="11">
    <source>
        <dbReference type="EMBL" id="KAK4117792.1"/>
    </source>
</evidence>
<feature type="region of interest" description="Disordered" evidence="8">
    <location>
        <begin position="1"/>
        <end position="42"/>
    </location>
</feature>
<evidence type="ECO:0000256" key="7">
    <source>
        <dbReference type="ARBA" id="ARBA00022842"/>
    </source>
</evidence>
<feature type="compositionally biased region" description="Polar residues" evidence="8">
    <location>
        <begin position="829"/>
        <end position="841"/>
    </location>
</feature>
<gene>
    <name evidence="11" type="ORF">N656DRAFT_699834</name>
</gene>
<feature type="compositionally biased region" description="Low complexity" evidence="8">
    <location>
        <begin position="1029"/>
        <end position="1039"/>
    </location>
</feature>
<comment type="cofactor">
    <cofactor evidence="1">
        <name>Mn(2+)</name>
        <dbReference type="ChEBI" id="CHEBI:29035"/>
    </cofactor>
</comment>
<reference evidence="11" key="1">
    <citation type="journal article" date="2023" name="Mol. Phylogenet. Evol.">
        <title>Genome-scale phylogeny and comparative genomics of the fungal order Sordariales.</title>
        <authorList>
            <person name="Hensen N."/>
            <person name="Bonometti L."/>
            <person name="Westerberg I."/>
            <person name="Brannstrom I.O."/>
            <person name="Guillou S."/>
            <person name="Cros-Aarteil S."/>
            <person name="Calhoun S."/>
            <person name="Haridas S."/>
            <person name="Kuo A."/>
            <person name="Mondo S."/>
            <person name="Pangilinan J."/>
            <person name="Riley R."/>
            <person name="LaButti K."/>
            <person name="Andreopoulos B."/>
            <person name="Lipzen A."/>
            <person name="Chen C."/>
            <person name="Yan M."/>
            <person name="Daum C."/>
            <person name="Ng V."/>
            <person name="Clum A."/>
            <person name="Steindorff A."/>
            <person name="Ohm R.A."/>
            <person name="Martin F."/>
            <person name="Silar P."/>
            <person name="Natvig D.O."/>
            <person name="Lalanne C."/>
            <person name="Gautier V."/>
            <person name="Ament-Velasquez S.L."/>
            <person name="Kruys A."/>
            <person name="Hutchinson M.I."/>
            <person name="Powell A.J."/>
            <person name="Barry K."/>
            <person name="Miller A.N."/>
            <person name="Grigoriev I.V."/>
            <person name="Debuchy R."/>
            <person name="Gladieux P."/>
            <person name="Hiltunen Thoren M."/>
            <person name="Johannesson H."/>
        </authorList>
    </citation>
    <scope>NUCLEOTIDE SEQUENCE</scope>
    <source>
        <strain evidence="11">CBS 508.74</strain>
    </source>
</reference>
<feature type="region of interest" description="Disordered" evidence="8">
    <location>
        <begin position="787"/>
        <end position="901"/>
    </location>
</feature>